<dbReference type="InterPro" id="IPR053952">
    <property type="entry name" value="K_trans_C"/>
</dbReference>
<feature type="compositionally biased region" description="Acidic residues" evidence="9">
    <location>
        <begin position="265"/>
        <end position="279"/>
    </location>
</feature>
<evidence type="ECO:0000313" key="13">
    <source>
        <dbReference type="Proteomes" id="UP000006753"/>
    </source>
</evidence>
<organism evidence="12 13">
    <name type="scientific">Marssonina brunnea f. sp. multigermtubi (strain MB_m1)</name>
    <name type="common">Marssonina leaf spot fungus</name>
    <dbReference type="NCBI Taxonomy" id="1072389"/>
    <lineage>
        <taxon>Eukaryota</taxon>
        <taxon>Fungi</taxon>
        <taxon>Dikarya</taxon>
        <taxon>Ascomycota</taxon>
        <taxon>Pezizomycotina</taxon>
        <taxon>Leotiomycetes</taxon>
        <taxon>Helotiales</taxon>
        <taxon>Drepanopezizaceae</taxon>
        <taxon>Drepanopeziza</taxon>
    </lineage>
</organism>
<dbReference type="PANTHER" id="PTHR30540:SF83">
    <property type="entry name" value="K+ POTASSIUM TRANSPORTER"/>
    <property type="match status" value="1"/>
</dbReference>
<evidence type="ECO:0000256" key="4">
    <source>
        <dbReference type="ARBA" id="ARBA00022692"/>
    </source>
</evidence>
<evidence type="ECO:0000256" key="6">
    <source>
        <dbReference type="ARBA" id="ARBA00022989"/>
    </source>
</evidence>
<feature type="transmembrane region" description="Helical" evidence="10">
    <location>
        <begin position="962"/>
        <end position="988"/>
    </location>
</feature>
<dbReference type="InParanoid" id="K1WNJ4"/>
<dbReference type="OrthoDB" id="504708at2759"/>
<dbReference type="InterPro" id="IPR013536">
    <property type="entry name" value="WLM_dom"/>
</dbReference>
<feature type="region of interest" description="Disordered" evidence="9">
    <location>
        <begin position="1259"/>
        <end position="1304"/>
    </location>
</feature>
<feature type="transmembrane region" description="Helical" evidence="10">
    <location>
        <begin position="1070"/>
        <end position="1092"/>
    </location>
</feature>
<keyword evidence="3" id="KW-0633">Potassium transport</keyword>
<proteinExistence type="predicted"/>
<feature type="transmembrane region" description="Helical" evidence="10">
    <location>
        <begin position="813"/>
        <end position="832"/>
    </location>
</feature>
<protein>
    <submittedName>
        <fullName evidence="12">Potassium transporter</fullName>
    </submittedName>
</protein>
<feature type="transmembrane region" description="Helical" evidence="10">
    <location>
        <begin position="1009"/>
        <end position="1033"/>
    </location>
</feature>
<feature type="compositionally biased region" description="Polar residues" evidence="9">
    <location>
        <begin position="373"/>
        <end position="383"/>
    </location>
</feature>
<keyword evidence="4 10" id="KW-0812">Transmembrane</keyword>
<accession>K1WNJ4</accession>
<feature type="region of interest" description="Disordered" evidence="9">
    <location>
        <begin position="257"/>
        <end position="403"/>
    </location>
</feature>
<evidence type="ECO:0000256" key="5">
    <source>
        <dbReference type="ARBA" id="ARBA00022958"/>
    </source>
</evidence>
<evidence type="ECO:0000256" key="10">
    <source>
        <dbReference type="SAM" id="Phobius"/>
    </source>
</evidence>
<dbReference type="PROSITE" id="PS51397">
    <property type="entry name" value="WLM"/>
    <property type="match status" value="1"/>
</dbReference>
<sequence length="1387" mass="153177">MPLGWERINVRQSHPNKNIVFIKPLPGPDEKTSKDYLERIAAQCLPVMNKHHLAVASLEEYQPNHEFWGRNFNNGEVIQLVLRSPSTGNWLPFRFVQMVMMHELAHNQQMNHSAAFWAVRNAFAAEMRALWERGYVGDGLWGKGVLLENGAFARETLEDDEVLPEHMCGGTFRSRGAGRKRKAPKEKVKITYKERQERRVRRKFGANGVALGADDGVKATLEKGRKPAGKPRVAGSGRGRELRAAAALARFAVKEEEPRIKDEELVTDSEAESDVEDDDVVKIKPEPDDAIDINGQRLTDSNGRGMVKVCEDEDKDGDDAKRELLELQSIPGSSQRYFPKDSTKPKPGPKPPNSAPKLTKKLPTSTSKVTKPDQNLTPNQPLSTRKKSPTKHSPEAAATTSTIPDESCPVCSVINDAQALTCTVCANVLKLEFVAHPWRCKSSICTDGVYLNAGDVGICGVCGERSKLQVKQDGTTILALGVDTWPAYLGILQIIYFVRLVGRIGRLAPRAAVGAWLRHMGDSMRPDLWLAALLLNSFDWGLVAMPALNNDLLASKSECGSLKLFRGMATIRIADAIHPIRTTDGTSSAHVGGVYPIRDDGVPSIDLRKTRSRSVERRGVKIIDHEPDEDGEGLRRDGDFKQKQVFKGKYLLWLAYQSIGVIYGDIGTSPLYVYSSTFGDEPSYQDLLGVLSIIIWSITLMVTVKYVLIILWADNEGEGGTFSTYSLLSRFANITKRDPREASLIKMERYVTGDIEGANLRVRSRIENSKFARGLLKTIGVVAVSMVCADGVLTPAQSVLGAVQGLSVVKPDIEKATIVGTACGILIVLFLIQPFGTTKLATTFAPIVIIWLSFNAGFGIYNLVQFDHSVLKAFSPGFAFEFMRRSKTDGWRKLGGILLAFTGVEALFADLGAFSRRAIQISWLGYAFPCLLLAYVGQAAYISAHEGAYKNPFFDTVPPGMLYPSLVVAILAAVVASQAMITATFQLLSQVMKLSYFPQIKVVHTSEIFHGQVYIPLINWLLMIGTVVAAAVYNNTTSLGNAYGVCVMFVTFFDSCMVSLAALIVWRLPYYVVFISWLIFACLDGLYLSAALVKVPQGAWFTLLLSGIITSLLILWRFGKEQQWQAEAEDRFPTTHIVEQGDNGAPKLTPLYGGDNLSTIKGFGIFLDKAGETTPLIFSQFISKLVAAPEVMVFFHLRPLETPSVAPENRYTVTRIAIPNCYRLVVRHGYMDEVITPDLASLVCEQIRNFIVDSCQGGVSVQHPDRPPSHAHPSPLRGRHTFPPPLRRHDEKGSSPSSASASESRVVVVASTEETIAADLAKLQHAFDRQVLYIIGKEQMRIKNGTGFVRKMLLTAFLWLRENTRSKIANLRVQPDRVIEVGFVKDV</sequence>
<dbReference type="NCBIfam" id="TIGR00794">
    <property type="entry name" value="kup"/>
    <property type="match status" value="1"/>
</dbReference>
<dbReference type="GO" id="GO:0016020">
    <property type="term" value="C:membrane"/>
    <property type="evidence" value="ECO:0007669"/>
    <property type="project" value="UniProtKB-SubCell"/>
</dbReference>
<reference evidence="12 13" key="1">
    <citation type="journal article" date="2012" name="BMC Genomics">
        <title>Sequencing the genome of Marssonina brunnea reveals fungus-poplar co-evolution.</title>
        <authorList>
            <person name="Zhu S."/>
            <person name="Cao Y.-Z."/>
            <person name="Jiang C."/>
            <person name="Tan B.-Y."/>
            <person name="Wang Z."/>
            <person name="Feng S."/>
            <person name="Zhang L."/>
            <person name="Su X.-H."/>
            <person name="Brejova B."/>
            <person name="Vinar T."/>
            <person name="Xu M."/>
            <person name="Wang M.-X."/>
            <person name="Zhang S.-G."/>
            <person name="Huang M.-R."/>
            <person name="Wu R."/>
            <person name="Zhou Y."/>
        </authorList>
    </citation>
    <scope>NUCLEOTIDE SEQUENCE [LARGE SCALE GENOMIC DNA]</scope>
    <source>
        <strain evidence="12 13">MB_m1</strain>
    </source>
</reference>
<dbReference type="GO" id="GO:0015079">
    <property type="term" value="F:potassium ion transmembrane transporter activity"/>
    <property type="evidence" value="ECO:0007669"/>
    <property type="project" value="InterPro"/>
</dbReference>
<keyword evidence="5" id="KW-0630">Potassium</keyword>
<feature type="transmembrane region" description="Helical" evidence="10">
    <location>
        <begin position="921"/>
        <end position="942"/>
    </location>
</feature>
<evidence type="ECO:0000256" key="3">
    <source>
        <dbReference type="ARBA" id="ARBA00022538"/>
    </source>
</evidence>
<feature type="region of interest" description="Disordered" evidence="9">
    <location>
        <begin position="168"/>
        <end position="187"/>
    </location>
</feature>
<evidence type="ECO:0000259" key="11">
    <source>
        <dbReference type="PROSITE" id="PS51397"/>
    </source>
</evidence>
<keyword evidence="6 10" id="KW-1133">Transmembrane helix</keyword>
<feature type="transmembrane region" description="Helical" evidence="10">
    <location>
        <begin position="1039"/>
        <end position="1063"/>
    </location>
</feature>
<dbReference type="Pfam" id="PF02705">
    <property type="entry name" value="K_trans"/>
    <property type="match status" value="1"/>
</dbReference>
<dbReference type="Pfam" id="PF08325">
    <property type="entry name" value="WLM"/>
    <property type="match status" value="1"/>
</dbReference>
<evidence type="ECO:0000256" key="7">
    <source>
        <dbReference type="ARBA" id="ARBA00023065"/>
    </source>
</evidence>
<keyword evidence="8 10" id="KW-0472">Membrane</keyword>
<feature type="transmembrane region" description="Helical" evidence="10">
    <location>
        <begin position="485"/>
        <end position="502"/>
    </location>
</feature>
<evidence type="ECO:0000256" key="1">
    <source>
        <dbReference type="ARBA" id="ARBA00004141"/>
    </source>
</evidence>
<feature type="domain" description="WLM" evidence="11">
    <location>
        <begin position="10"/>
        <end position="252"/>
    </location>
</feature>
<dbReference type="eggNOG" id="KOG4842">
    <property type="taxonomic scope" value="Eukaryota"/>
</dbReference>
<feature type="transmembrane region" description="Helical" evidence="10">
    <location>
        <begin position="650"/>
        <end position="673"/>
    </location>
</feature>
<dbReference type="GeneID" id="18758402"/>
<feature type="transmembrane region" description="Helical" evidence="10">
    <location>
        <begin position="894"/>
        <end position="914"/>
    </location>
</feature>
<keyword evidence="7" id="KW-0406">Ion transport</keyword>
<dbReference type="HOGENOM" id="CLU_255193_0_0_1"/>
<dbReference type="STRING" id="1072389.K1WNJ4"/>
<name>K1WNJ4_MARBU</name>
<evidence type="ECO:0000256" key="8">
    <source>
        <dbReference type="ARBA" id="ARBA00023136"/>
    </source>
</evidence>
<comment type="subcellular location">
    <subcellularLocation>
        <location evidence="1">Membrane</location>
        <topology evidence="1">Multi-pass membrane protein</topology>
    </subcellularLocation>
</comment>
<dbReference type="Pfam" id="PF22776">
    <property type="entry name" value="K_trans_C"/>
    <property type="match status" value="1"/>
</dbReference>
<dbReference type="InterPro" id="IPR053951">
    <property type="entry name" value="K_trans_N"/>
</dbReference>
<dbReference type="Gene3D" id="3.30.2010.10">
    <property type="entry name" value="Metalloproteases ('zincins'), catalytic domain"/>
    <property type="match status" value="1"/>
</dbReference>
<evidence type="ECO:0000313" key="12">
    <source>
        <dbReference type="EMBL" id="EKD19230.1"/>
    </source>
</evidence>
<dbReference type="EMBL" id="JH921431">
    <property type="protein sequence ID" value="EKD19230.1"/>
    <property type="molecule type" value="Genomic_DNA"/>
</dbReference>
<dbReference type="Proteomes" id="UP000006753">
    <property type="component" value="Unassembled WGS sequence"/>
</dbReference>
<dbReference type="KEGG" id="mbe:MBM_02467"/>
<dbReference type="PANTHER" id="PTHR30540">
    <property type="entry name" value="OSMOTIC STRESS POTASSIUM TRANSPORTER"/>
    <property type="match status" value="1"/>
</dbReference>
<feature type="transmembrane region" description="Helical" evidence="10">
    <location>
        <begin position="844"/>
        <end position="864"/>
    </location>
</feature>
<dbReference type="InterPro" id="IPR003855">
    <property type="entry name" value="K+_transporter"/>
</dbReference>
<feature type="transmembrane region" description="Helical" evidence="10">
    <location>
        <begin position="1098"/>
        <end position="1116"/>
    </location>
</feature>
<feature type="compositionally biased region" description="Low complexity" evidence="9">
    <location>
        <begin position="355"/>
        <end position="369"/>
    </location>
</feature>
<evidence type="ECO:0000256" key="2">
    <source>
        <dbReference type="ARBA" id="ARBA00022448"/>
    </source>
</evidence>
<feature type="compositionally biased region" description="Low complexity" evidence="9">
    <location>
        <begin position="1294"/>
        <end position="1304"/>
    </location>
</feature>
<feature type="transmembrane region" description="Helical" evidence="10">
    <location>
        <begin position="693"/>
        <end position="713"/>
    </location>
</feature>
<evidence type="ECO:0000256" key="9">
    <source>
        <dbReference type="SAM" id="MobiDB-lite"/>
    </source>
</evidence>
<keyword evidence="2" id="KW-0813">Transport</keyword>
<keyword evidence="13" id="KW-1185">Reference proteome</keyword>
<gene>
    <name evidence="12" type="ORF">MBM_02467</name>
</gene>